<protein>
    <recommendedName>
        <fullName evidence="3">DUF559 domain-containing protein</fullName>
    </recommendedName>
</protein>
<evidence type="ECO:0000313" key="1">
    <source>
        <dbReference type="EMBL" id="MFC4691286.1"/>
    </source>
</evidence>
<sequence>MKTEQNKWEKLTPIEKNKRNPFLYRREVQNFISNKFDGKYELDPAPRGSIFFKKNNQNRNIEYYHLRCTEHGSTFILPAQTFKSSKKFLKKCKGCIQNHNSSIVTVLSYDQHDQKLRNSHSKFIKDWHYILEIPGFSKTRPKSLKLKCLYHGITFYQEQGLLGQNHGCKKCASLASSNGYTEDELKEIIYNQLENIETGLSEVYTYRSFKKDRYNHYSIIFSCNGDGHKHPFPFKFHKHKIHSKMCPKCYPKNSVSLGEQIISEILTREQLSFNKNKTFHDLKFKNKLQVDFYVQSLNLIIEFDGQQHFGKFGFDKNLDVQKARLKRDLIKNDYCKQNNINLLRIPFTKLKAVNPLENTLLNAINYINKGGRIHISIDKEVFTMYTNYYEKMTAIGH</sequence>
<name>A0ABV9LAU0_9FLAO</name>
<evidence type="ECO:0008006" key="3">
    <source>
        <dbReference type="Google" id="ProtNLM"/>
    </source>
</evidence>
<gene>
    <name evidence="1" type="ORF">ACFO5T_12680</name>
</gene>
<keyword evidence="2" id="KW-1185">Reference proteome</keyword>
<dbReference type="RefSeq" id="WP_380034981.1">
    <property type="nucleotide sequence ID" value="NZ_JBHSHB010000024.1"/>
</dbReference>
<dbReference type="EMBL" id="JBHSHB010000024">
    <property type="protein sequence ID" value="MFC4691286.1"/>
    <property type="molecule type" value="Genomic_DNA"/>
</dbReference>
<proteinExistence type="predicted"/>
<evidence type="ECO:0000313" key="2">
    <source>
        <dbReference type="Proteomes" id="UP001595878"/>
    </source>
</evidence>
<organism evidence="1 2">
    <name type="scientific">Dokdonia genika</name>
    <dbReference type="NCBI Taxonomy" id="308113"/>
    <lineage>
        <taxon>Bacteria</taxon>
        <taxon>Pseudomonadati</taxon>
        <taxon>Bacteroidota</taxon>
        <taxon>Flavobacteriia</taxon>
        <taxon>Flavobacteriales</taxon>
        <taxon>Flavobacteriaceae</taxon>
        <taxon>Dokdonia</taxon>
    </lineage>
</organism>
<comment type="caution">
    <text evidence="1">The sequence shown here is derived from an EMBL/GenBank/DDBJ whole genome shotgun (WGS) entry which is preliminary data.</text>
</comment>
<reference evidence="2" key="1">
    <citation type="journal article" date="2019" name="Int. J. Syst. Evol. Microbiol.">
        <title>The Global Catalogue of Microorganisms (GCM) 10K type strain sequencing project: providing services to taxonomists for standard genome sequencing and annotation.</title>
        <authorList>
            <consortium name="The Broad Institute Genomics Platform"/>
            <consortium name="The Broad Institute Genome Sequencing Center for Infectious Disease"/>
            <person name="Wu L."/>
            <person name="Ma J."/>
        </authorList>
    </citation>
    <scope>NUCLEOTIDE SEQUENCE [LARGE SCALE GENOMIC DNA]</scope>
    <source>
        <strain evidence="2">CGMCC 4.7427</strain>
    </source>
</reference>
<accession>A0ABV9LAU0</accession>
<dbReference type="Gene3D" id="3.40.960.10">
    <property type="entry name" value="VSR Endonuclease"/>
    <property type="match status" value="1"/>
</dbReference>
<dbReference type="Proteomes" id="UP001595878">
    <property type="component" value="Unassembled WGS sequence"/>
</dbReference>